<dbReference type="GO" id="GO:0005886">
    <property type="term" value="C:plasma membrane"/>
    <property type="evidence" value="ECO:0007669"/>
    <property type="project" value="UniProtKB-SubCell"/>
</dbReference>
<feature type="domain" description="Polysaccharide chain length determinant N-terminal" evidence="7">
    <location>
        <begin position="14"/>
        <end position="73"/>
    </location>
</feature>
<name>A0A937CQW3_9HYPH</name>
<dbReference type="AlphaFoldDB" id="A0A937CQW3"/>
<evidence type="ECO:0000256" key="4">
    <source>
        <dbReference type="ARBA" id="ARBA00022989"/>
    </source>
</evidence>
<keyword evidence="9" id="KW-1185">Reference proteome</keyword>
<dbReference type="EMBL" id="JAEQNC010000018">
    <property type="protein sequence ID" value="MBL0375024.1"/>
    <property type="molecule type" value="Genomic_DNA"/>
</dbReference>
<proteinExistence type="predicted"/>
<dbReference type="SUPFAM" id="SSF52540">
    <property type="entry name" value="P-loop containing nucleoside triphosphate hydrolases"/>
    <property type="match status" value="1"/>
</dbReference>
<evidence type="ECO:0000256" key="1">
    <source>
        <dbReference type="ARBA" id="ARBA00004651"/>
    </source>
</evidence>
<protein>
    <recommendedName>
        <fullName evidence="7">Polysaccharide chain length determinant N-terminal domain-containing protein</fullName>
    </recommendedName>
</protein>
<dbReference type="Pfam" id="PF02706">
    <property type="entry name" value="Wzz"/>
    <property type="match status" value="1"/>
</dbReference>
<gene>
    <name evidence="8" type="ORF">JJB09_23700</name>
</gene>
<evidence type="ECO:0000256" key="2">
    <source>
        <dbReference type="ARBA" id="ARBA00022475"/>
    </source>
</evidence>
<keyword evidence="5 6" id="KW-0472">Membrane</keyword>
<dbReference type="Proteomes" id="UP000633219">
    <property type="component" value="Unassembled WGS sequence"/>
</dbReference>
<evidence type="ECO:0000313" key="9">
    <source>
        <dbReference type="Proteomes" id="UP000633219"/>
    </source>
</evidence>
<dbReference type="RefSeq" id="WP_201663576.1">
    <property type="nucleotide sequence ID" value="NZ_JAEQNC010000018.1"/>
</dbReference>
<dbReference type="GO" id="GO:0004713">
    <property type="term" value="F:protein tyrosine kinase activity"/>
    <property type="evidence" value="ECO:0007669"/>
    <property type="project" value="TreeGrafter"/>
</dbReference>
<evidence type="ECO:0000259" key="7">
    <source>
        <dbReference type="Pfam" id="PF02706"/>
    </source>
</evidence>
<accession>A0A937CQW3</accession>
<organism evidence="8 9">
    <name type="scientific">Rhizobium setariae</name>
    <dbReference type="NCBI Taxonomy" id="2801340"/>
    <lineage>
        <taxon>Bacteria</taxon>
        <taxon>Pseudomonadati</taxon>
        <taxon>Pseudomonadota</taxon>
        <taxon>Alphaproteobacteria</taxon>
        <taxon>Hyphomicrobiales</taxon>
        <taxon>Rhizobiaceae</taxon>
        <taxon>Rhizobium/Agrobacterium group</taxon>
        <taxon>Rhizobium</taxon>
    </lineage>
</organism>
<keyword evidence="3 6" id="KW-0812">Transmembrane</keyword>
<dbReference type="InterPro" id="IPR027417">
    <property type="entry name" value="P-loop_NTPase"/>
</dbReference>
<dbReference type="Gene3D" id="3.40.50.300">
    <property type="entry name" value="P-loop containing nucleotide triphosphate hydrolases"/>
    <property type="match status" value="1"/>
</dbReference>
<evidence type="ECO:0000256" key="6">
    <source>
        <dbReference type="SAM" id="Phobius"/>
    </source>
</evidence>
<evidence type="ECO:0000256" key="5">
    <source>
        <dbReference type="ARBA" id="ARBA00023136"/>
    </source>
</evidence>
<evidence type="ECO:0000256" key="3">
    <source>
        <dbReference type="ARBA" id="ARBA00022692"/>
    </source>
</evidence>
<comment type="subcellular location">
    <subcellularLocation>
        <location evidence="1">Cell membrane</location>
        <topology evidence="1">Multi-pass membrane protein</topology>
    </subcellularLocation>
</comment>
<dbReference type="InterPro" id="IPR003856">
    <property type="entry name" value="LPS_length_determ_N"/>
</dbReference>
<feature type="transmembrane region" description="Helical" evidence="6">
    <location>
        <begin position="262"/>
        <end position="284"/>
    </location>
</feature>
<evidence type="ECO:0000313" key="8">
    <source>
        <dbReference type="EMBL" id="MBL0375024.1"/>
    </source>
</evidence>
<keyword evidence="2" id="KW-1003">Cell membrane</keyword>
<feature type="transmembrane region" description="Helical" evidence="6">
    <location>
        <begin position="25"/>
        <end position="43"/>
    </location>
</feature>
<dbReference type="PANTHER" id="PTHR32309:SF13">
    <property type="entry name" value="FERRIC ENTEROBACTIN TRANSPORT PROTEIN FEPE"/>
    <property type="match status" value="1"/>
</dbReference>
<keyword evidence="4 6" id="KW-1133">Transmembrane helix</keyword>
<dbReference type="PANTHER" id="PTHR32309">
    <property type="entry name" value="TYROSINE-PROTEIN KINASE"/>
    <property type="match status" value="1"/>
</dbReference>
<comment type="caution">
    <text evidence="8">The sequence shown here is derived from an EMBL/GenBank/DDBJ whole genome shotgun (WGS) entry which is preliminary data.</text>
</comment>
<reference evidence="8" key="1">
    <citation type="submission" date="2021-01" db="EMBL/GenBank/DDBJ databases">
        <title>Rhizobium sp. strain KVB221 16S ribosomal RNA gene Genome sequencing and assembly.</title>
        <authorList>
            <person name="Kang M."/>
        </authorList>
    </citation>
    <scope>NUCLEOTIDE SEQUENCE</scope>
    <source>
        <strain evidence="8">KVB221</strain>
    </source>
</reference>
<dbReference type="InterPro" id="IPR050445">
    <property type="entry name" value="Bact_polysacc_biosynth/exp"/>
</dbReference>
<sequence>MSNLAATNPDIHVLEQLMGVFRRRWKAILACILAGLVLGYLYAQSQVPQYAASATVLVRSGFAADPMRQGIQTTTPEEEGQFLSQLELVKSASVAALVAAKLNLEEDAAFNKPAVSGVARLVSRLEQRLGFTDGNKSQANQTAVERDAVVARLQAGVKALRAGRTYVAAISFTHSNPEIAQVVAQAYAEAFRQKLSEASDLANSRVRATIEGEISRATGEAKSALEQKYHETVIARALPGMDAVIISDAKKPVAPIAPRKGFLLAVGAILGAAFGCLLTGWLELRDRGVRDGDRLAARLGTRFFGYGPEISGYRKGVGSSDGTSFAMPEEARWPISNPFSRFSETIRSAAVAVSKGIEEGRGQVVAIISVLPGEGKTLIAGNLASQLANQGRKVLLIDGHFRDPDLTGWLAGKPASGLVDRVLHDKPANDTTLFDQRNNVSFLPAATNGRTVEPASVFTGSQMAKLVETERGVQDVILIDLPSLASASDASAIEPLIDRYILVSEWGGAPQELIETVLKGEPTILSKLAGVIITKTNLRRLGKYVDSRSRGAFQYRIG</sequence>